<dbReference type="InterPro" id="IPR012674">
    <property type="entry name" value="Calycin"/>
</dbReference>
<name>A0A3T1CZ34_9BACL</name>
<proteinExistence type="predicted"/>
<keyword evidence="2" id="KW-1185">Reference proteome</keyword>
<dbReference type="EMBL" id="AP019400">
    <property type="protein sequence ID" value="BBI31071.1"/>
    <property type="molecule type" value="Genomic_DNA"/>
</dbReference>
<accession>A0A3T1CZ34</accession>
<evidence type="ECO:0000313" key="1">
    <source>
        <dbReference type="EMBL" id="BBI31071.1"/>
    </source>
</evidence>
<evidence type="ECO:0008006" key="3">
    <source>
        <dbReference type="Google" id="ProtNLM"/>
    </source>
</evidence>
<reference evidence="1 2" key="1">
    <citation type="submission" date="2019-01" db="EMBL/GenBank/DDBJ databases">
        <title>Complete genome sequence of Cohnella hallensis HS21 isolated from Korean fir (Abies koreana) rhizospheric soil.</title>
        <authorList>
            <person name="Jiang L."/>
            <person name="Kang S.W."/>
            <person name="Kim S."/>
            <person name="Jung J."/>
            <person name="Kim C.Y."/>
            <person name="Kim D.H."/>
            <person name="Kim S.W."/>
            <person name="Lee J."/>
        </authorList>
    </citation>
    <scope>NUCLEOTIDE SEQUENCE [LARGE SCALE GENOMIC DNA]</scope>
    <source>
        <strain evidence="1 2">HS21</strain>
    </source>
</reference>
<dbReference type="AlphaFoldDB" id="A0A3T1CZ34"/>
<protein>
    <recommendedName>
        <fullName evidence="3">Beta-barrel protein YwiB</fullName>
    </recommendedName>
</protein>
<organism evidence="1 2">
    <name type="scientific">Cohnella abietis</name>
    <dbReference type="NCBI Taxonomy" id="2507935"/>
    <lineage>
        <taxon>Bacteria</taxon>
        <taxon>Bacillati</taxon>
        <taxon>Bacillota</taxon>
        <taxon>Bacilli</taxon>
        <taxon>Bacillales</taxon>
        <taxon>Paenibacillaceae</taxon>
        <taxon>Cohnella</taxon>
    </lineage>
</organism>
<dbReference type="OrthoDB" id="2641675at2"/>
<gene>
    <name evidence="1" type="ORF">KCTCHS21_04700</name>
</gene>
<dbReference type="Proteomes" id="UP000289856">
    <property type="component" value="Chromosome"/>
</dbReference>
<dbReference type="InterPro" id="IPR015231">
    <property type="entry name" value="DUF1934"/>
</dbReference>
<dbReference type="RefSeq" id="WP_157993923.1">
    <property type="nucleotide sequence ID" value="NZ_AP019400.1"/>
</dbReference>
<dbReference type="Pfam" id="PF09148">
    <property type="entry name" value="DUF1934"/>
    <property type="match status" value="1"/>
</dbReference>
<dbReference type="KEGG" id="cohn:KCTCHS21_04700"/>
<sequence>MPDKRSVTVSFQSWQQEGAQQSILSGELYKLRSGWTLIYREPPDENGIETINTLFVHENEIRLRRRGTIFLEQSFREGATLPGKMETPYGSHDVEALTSLLEIELSDSGGVIEWKYDLLMQDQEVGSFHVRLDIQEEQAG</sequence>
<evidence type="ECO:0000313" key="2">
    <source>
        <dbReference type="Proteomes" id="UP000289856"/>
    </source>
</evidence>
<dbReference type="Gene3D" id="2.40.128.20">
    <property type="match status" value="1"/>
</dbReference>
<dbReference type="SUPFAM" id="SSF50814">
    <property type="entry name" value="Lipocalins"/>
    <property type="match status" value="1"/>
</dbReference>